<evidence type="ECO:0000256" key="2">
    <source>
        <dbReference type="ARBA" id="ARBA00023157"/>
    </source>
</evidence>
<keyword evidence="4" id="KW-1133">Transmembrane helix</keyword>
<dbReference type="PROSITE" id="PS01180">
    <property type="entry name" value="CUB"/>
    <property type="match status" value="1"/>
</dbReference>
<dbReference type="InterPro" id="IPR035914">
    <property type="entry name" value="Sperma_CUB_dom_sf"/>
</dbReference>
<dbReference type="PANTHER" id="PTHR24251">
    <property type="entry name" value="OVOCHYMASE-RELATED"/>
    <property type="match status" value="1"/>
</dbReference>
<evidence type="ECO:0000256" key="5">
    <source>
        <dbReference type="SAM" id="SignalP"/>
    </source>
</evidence>
<dbReference type="Pfam" id="PF00431">
    <property type="entry name" value="CUB"/>
    <property type="match status" value="1"/>
</dbReference>
<keyword evidence="5" id="KW-0732">Signal</keyword>
<organism evidence="7 8">
    <name type="scientific">Mya arenaria</name>
    <name type="common">Soft-shell clam</name>
    <dbReference type="NCBI Taxonomy" id="6604"/>
    <lineage>
        <taxon>Eukaryota</taxon>
        <taxon>Metazoa</taxon>
        <taxon>Spiralia</taxon>
        <taxon>Lophotrochozoa</taxon>
        <taxon>Mollusca</taxon>
        <taxon>Bivalvia</taxon>
        <taxon>Autobranchia</taxon>
        <taxon>Heteroconchia</taxon>
        <taxon>Euheterodonta</taxon>
        <taxon>Imparidentia</taxon>
        <taxon>Neoheterodontei</taxon>
        <taxon>Myida</taxon>
        <taxon>Myoidea</taxon>
        <taxon>Myidae</taxon>
        <taxon>Mya</taxon>
    </lineage>
</organism>
<feature type="domain" description="CUB" evidence="6">
    <location>
        <begin position="34"/>
        <end position="150"/>
    </location>
</feature>
<name>A0ABY7DQ06_MYAAR</name>
<protein>
    <submittedName>
        <fullName evidence="7">CUBN-like protein</fullName>
    </submittedName>
</protein>
<reference evidence="7" key="1">
    <citation type="submission" date="2022-11" db="EMBL/GenBank/DDBJ databases">
        <title>Centuries of genome instability and evolution in soft-shell clam transmissible cancer (bioRxiv).</title>
        <authorList>
            <person name="Hart S.F.M."/>
            <person name="Yonemitsu M.A."/>
            <person name="Giersch R.M."/>
            <person name="Beal B.F."/>
            <person name="Arriagada G."/>
            <person name="Davis B.W."/>
            <person name="Ostrander E.A."/>
            <person name="Goff S.P."/>
            <person name="Metzger M.J."/>
        </authorList>
    </citation>
    <scope>NUCLEOTIDE SEQUENCE</scope>
    <source>
        <strain evidence="7">MELC-2E11</strain>
        <tissue evidence="7">Siphon/mantle</tissue>
    </source>
</reference>
<dbReference type="SUPFAM" id="SSF49854">
    <property type="entry name" value="Spermadhesin, CUB domain"/>
    <property type="match status" value="1"/>
</dbReference>
<evidence type="ECO:0000256" key="1">
    <source>
        <dbReference type="ARBA" id="ARBA00022737"/>
    </source>
</evidence>
<proteinExistence type="predicted"/>
<feature type="transmembrane region" description="Helical" evidence="4">
    <location>
        <begin position="175"/>
        <end position="200"/>
    </location>
</feature>
<evidence type="ECO:0000256" key="4">
    <source>
        <dbReference type="SAM" id="Phobius"/>
    </source>
</evidence>
<dbReference type="Gene3D" id="2.60.120.290">
    <property type="entry name" value="Spermadhesin, CUB domain"/>
    <property type="match status" value="1"/>
</dbReference>
<accession>A0ABY7DQ06</accession>
<evidence type="ECO:0000259" key="6">
    <source>
        <dbReference type="PROSITE" id="PS01180"/>
    </source>
</evidence>
<sequence length="226" mass="24729">MDVLELCVSVFLLVVSFHSTESQVNPQEFLNNYCDQLDVINEGVSGQVTSPQYPGNYPRSTKRGHCLAVRQAEVSIILEVTSLDLEDSSGCAADNVSIYTETKDFTLTAILCGNDLTQMPKLDAGRAALLQFWSNNETEGQGFVIKYSTKQKEIEHDRDSDRHDDGDGSGRSNNWGVVIIVVFSVLIAAMVGATVTICIFHRRHKAAKVVKFSGDVVEPSGVAKNV</sequence>
<feature type="chain" id="PRO_5046644049" evidence="5">
    <location>
        <begin position="23"/>
        <end position="226"/>
    </location>
</feature>
<dbReference type="InterPro" id="IPR000859">
    <property type="entry name" value="CUB_dom"/>
</dbReference>
<keyword evidence="4" id="KW-0812">Transmembrane</keyword>
<keyword evidence="4" id="KW-0472">Membrane</keyword>
<feature type="signal peptide" evidence="5">
    <location>
        <begin position="1"/>
        <end position="22"/>
    </location>
</feature>
<gene>
    <name evidence="7" type="ORF">MAR_022546</name>
</gene>
<evidence type="ECO:0000313" key="8">
    <source>
        <dbReference type="Proteomes" id="UP001164746"/>
    </source>
</evidence>
<comment type="caution">
    <text evidence="3">Lacks conserved residue(s) required for the propagation of feature annotation.</text>
</comment>
<dbReference type="EMBL" id="CP111014">
    <property type="protein sequence ID" value="WAQ98173.1"/>
    <property type="molecule type" value="Genomic_DNA"/>
</dbReference>
<evidence type="ECO:0000256" key="3">
    <source>
        <dbReference type="PROSITE-ProRule" id="PRU00059"/>
    </source>
</evidence>
<keyword evidence="2" id="KW-1015">Disulfide bond</keyword>
<dbReference type="SMART" id="SM00042">
    <property type="entry name" value="CUB"/>
    <property type="match status" value="1"/>
</dbReference>
<evidence type="ECO:0000313" key="7">
    <source>
        <dbReference type="EMBL" id="WAQ98173.1"/>
    </source>
</evidence>
<dbReference type="CDD" id="cd00041">
    <property type="entry name" value="CUB"/>
    <property type="match status" value="1"/>
</dbReference>
<keyword evidence="8" id="KW-1185">Reference proteome</keyword>
<dbReference type="Proteomes" id="UP001164746">
    <property type="component" value="Chromosome 3"/>
</dbReference>
<keyword evidence="1" id="KW-0677">Repeat</keyword>